<protein>
    <submittedName>
        <fullName evidence="1">Putative DDE Tnp4 domain-containing protein</fullName>
    </submittedName>
</protein>
<gene>
    <name evidence="1" type="ORF">GN244_ATG05295</name>
</gene>
<dbReference type="AlphaFoldDB" id="A0A833S7S1"/>
<dbReference type="EMBL" id="WSZM01000101">
    <property type="protein sequence ID" value="KAF4042402.1"/>
    <property type="molecule type" value="Genomic_DNA"/>
</dbReference>
<organism evidence="1 2">
    <name type="scientific">Phytophthora infestans</name>
    <name type="common">Potato late blight agent</name>
    <name type="synonym">Botrytis infestans</name>
    <dbReference type="NCBI Taxonomy" id="4787"/>
    <lineage>
        <taxon>Eukaryota</taxon>
        <taxon>Sar</taxon>
        <taxon>Stramenopiles</taxon>
        <taxon>Oomycota</taxon>
        <taxon>Peronosporomycetes</taxon>
        <taxon>Peronosporales</taxon>
        <taxon>Peronosporaceae</taxon>
        <taxon>Phytophthora</taxon>
    </lineage>
</organism>
<keyword evidence="2" id="KW-1185">Reference proteome</keyword>
<proteinExistence type="predicted"/>
<comment type="caution">
    <text evidence="1">The sequence shown here is derived from an EMBL/GenBank/DDBJ whole genome shotgun (WGS) entry which is preliminary data.</text>
</comment>
<evidence type="ECO:0000313" key="1">
    <source>
        <dbReference type="EMBL" id="KAF4042402.1"/>
    </source>
</evidence>
<name>A0A833S7S1_PHYIN</name>
<sequence>MRSSEVVAVVAVLCGQSRELQELRHQVSDLLISAELKRELKVRHRLTASCLGVPHLSAWTLLYTYGTDENLLNVTTLTREAFNELLARFAGCYTIHKPGRVGGRPPS</sequence>
<dbReference type="Proteomes" id="UP000602510">
    <property type="component" value="Unassembled WGS sequence"/>
</dbReference>
<accession>A0A833S7S1</accession>
<evidence type="ECO:0000313" key="2">
    <source>
        <dbReference type="Proteomes" id="UP000602510"/>
    </source>
</evidence>
<reference evidence="1" key="1">
    <citation type="submission" date="2020-04" db="EMBL/GenBank/DDBJ databases">
        <title>Hybrid Assembly of Korean Phytophthora infestans isolates.</title>
        <authorList>
            <person name="Prokchorchik M."/>
            <person name="Lee Y."/>
            <person name="Seo J."/>
            <person name="Cho J.-H."/>
            <person name="Park Y.-E."/>
            <person name="Jang D.-C."/>
            <person name="Im J.-S."/>
            <person name="Choi J.-G."/>
            <person name="Park H.-J."/>
            <person name="Lee G.-B."/>
            <person name="Lee Y.-G."/>
            <person name="Hong S.-Y."/>
            <person name="Cho K."/>
            <person name="Sohn K.H."/>
        </authorList>
    </citation>
    <scope>NUCLEOTIDE SEQUENCE</scope>
    <source>
        <strain evidence="1">KR_1_A1</strain>
    </source>
</reference>